<sequence length="84" mass="10033">MVAQIISETQSRQSWIKDNDEDKHLQMFHKLKLSLFKGVVEPQTTEDWLRSREIVDRTTIGEILGEDEYKDYLDRIRCCVYELV</sequence>
<name>A0AAV7HLY8_DENCH</name>
<accession>A0AAV7HLY8</accession>
<evidence type="ECO:0000313" key="1">
    <source>
        <dbReference type="EMBL" id="KAH0468513.1"/>
    </source>
</evidence>
<organism evidence="1 2">
    <name type="scientific">Dendrobium chrysotoxum</name>
    <name type="common">Orchid</name>
    <dbReference type="NCBI Taxonomy" id="161865"/>
    <lineage>
        <taxon>Eukaryota</taxon>
        <taxon>Viridiplantae</taxon>
        <taxon>Streptophyta</taxon>
        <taxon>Embryophyta</taxon>
        <taxon>Tracheophyta</taxon>
        <taxon>Spermatophyta</taxon>
        <taxon>Magnoliopsida</taxon>
        <taxon>Liliopsida</taxon>
        <taxon>Asparagales</taxon>
        <taxon>Orchidaceae</taxon>
        <taxon>Epidendroideae</taxon>
        <taxon>Malaxideae</taxon>
        <taxon>Dendrobiinae</taxon>
        <taxon>Dendrobium</taxon>
    </lineage>
</organism>
<reference evidence="1 2" key="1">
    <citation type="journal article" date="2021" name="Hortic Res">
        <title>Chromosome-scale assembly of the Dendrobium chrysotoxum genome enhances the understanding of orchid evolution.</title>
        <authorList>
            <person name="Zhang Y."/>
            <person name="Zhang G.Q."/>
            <person name="Zhang D."/>
            <person name="Liu X.D."/>
            <person name="Xu X.Y."/>
            <person name="Sun W.H."/>
            <person name="Yu X."/>
            <person name="Zhu X."/>
            <person name="Wang Z.W."/>
            <person name="Zhao X."/>
            <person name="Zhong W.Y."/>
            <person name="Chen H."/>
            <person name="Yin W.L."/>
            <person name="Huang T."/>
            <person name="Niu S.C."/>
            <person name="Liu Z.J."/>
        </authorList>
    </citation>
    <scope>NUCLEOTIDE SEQUENCE [LARGE SCALE GENOMIC DNA]</scope>
    <source>
        <strain evidence="1">Lindl</strain>
    </source>
</reference>
<keyword evidence="2" id="KW-1185">Reference proteome</keyword>
<dbReference type="EMBL" id="JAGFBR010000004">
    <property type="protein sequence ID" value="KAH0468513.1"/>
    <property type="molecule type" value="Genomic_DNA"/>
</dbReference>
<evidence type="ECO:0000313" key="2">
    <source>
        <dbReference type="Proteomes" id="UP000775213"/>
    </source>
</evidence>
<dbReference type="AlphaFoldDB" id="A0AAV7HLY8"/>
<proteinExistence type="predicted"/>
<comment type="caution">
    <text evidence="1">The sequence shown here is derived from an EMBL/GenBank/DDBJ whole genome shotgun (WGS) entry which is preliminary data.</text>
</comment>
<protein>
    <submittedName>
        <fullName evidence="1">Uncharacterized protein</fullName>
    </submittedName>
</protein>
<gene>
    <name evidence="1" type="ORF">IEQ34_003546</name>
</gene>
<dbReference type="Proteomes" id="UP000775213">
    <property type="component" value="Unassembled WGS sequence"/>
</dbReference>